<evidence type="ECO:0008006" key="6">
    <source>
        <dbReference type="Google" id="ProtNLM"/>
    </source>
</evidence>
<dbReference type="PANTHER" id="PTHR47840:SF1">
    <property type="entry name" value="ZN(II)2CYS6 TRANSCRIPTION FACTOR (EUROFUNG)"/>
    <property type="match status" value="1"/>
</dbReference>
<name>A0A5N6XR36_9EURO</name>
<evidence type="ECO:0000313" key="4">
    <source>
        <dbReference type="EMBL" id="KAE8334090.1"/>
    </source>
</evidence>
<gene>
    <name evidence="4" type="ORF">BDV39DRAFT_199000</name>
</gene>
<dbReference type="PANTHER" id="PTHR47840">
    <property type="entry name" value="ZN(II)2CYS6 TRANSCRIPTION FACTOR (EUROFUNG)-RELATED"/>
    <property type="match status" value="1"/>
</dbReference>
<evidence type="ECO:0000313" key="5">
    <source>
        <dbReference type="Proteomes" id="UP000325945"/>
    </source>
</evidence>
<evidence type="ECO:0000256" key="1">
    <source>
        <dbReference type="ARBA" id="ARBA00023015"/>
    </source>
</evidence>
<keyword evidence="2" id="KW-0804">Transcription</keyword>
<dbReference type="AlphaFoldDB" id="A0A5N6XR36"/>
<dbReference type="Proteomes" id="UP000325945">
    <property type="component" value="Unassembled WGS sequence"/>
</dbReference>
<reference evidence="5" key="1">
    <citation type="submission" date="2019-04" db="EMBL/GenBank/DDBJ databases">
        <title>Friends and foes A comparative genomics studyof 23 Aspergillus species from section Flavi.</title>
        <authorList>
            <consortium name="DOE Joint Genome Institute"/>
            <person name="Kjaerbolling I."/>
            <person name="Vesth T."/>
            <person name="Frisvad J.C."/>
            <person name="Nybo J.L."/>
            <person name="Theobald S."/>
            <person name="Kildgaard S."/>
            <person name="Isbrandt T."/>
            <person name="Kuo A."/>
            <person name="Sato A."/>
            <person name="Lyhne E.K."/>
            <person name="Kogle M.E."/>
            <person name="Wiebenga A."/>
            <person name="Kun R.S."/>
            <person name="Lubbers R.J."/>
            <person name="Makela M.R."/>
            <person name="Barry K."/>
            <person name="Chovatia M."/>
            <person name="Clum A."/>
            <person name="Daum C."/>
            <person name="Haridas S."/>
            <person name="He G."/>
            <person name="LaButti K."/>
            <person name="Lipzen A."/>
            <person name="Mondo S."/>
            <person name="Riley R."/>
            <person name="Salamov A."/>
            <person name="Simmons B.A."/>
            <person name="Magnuson J.K."/>
            <person name="Henrissat B."/>
            <person name="Mortensen U.H."/>
            <person name="Larsen T.O."/>
            <person name="Devries R.P."/>
            <person name="Grigoriev I.V."/>
            <person name="Machida M."/>
            <person name="Baker S.E."/>
            <person name="Andersen M.R."/>
        </authorList>
    </citation>
    <scope>NUCLEOTIDE SEQUENCE [LARGE SCALE GENOMIC DNA]</scope>
    <source>
        <strain evidence="5">CBS 130017</strain>
    </source>
</reference>
<protein>
    <recommendedName>
        <fullName evidence="6">Zn(2)-C6 fungal-type domain-containing protein</fullName>
    </recommendedName>
</protein>
<accession>A0A5N6XR36</accession>
<keyword evidence="3" id="KW-0539">Nucleus</keyword>
<sequence>MSVPHVAPSHDAYWQAKRRKVRKGTHSCWECKRRKMKCRFDPRIVSASYNGCRRRGSRCISQEFPEDLAYVLMGMGSSSSDGTPFEGNTRAATPSERAGEFIPGEYWEPSTRLGRGSESHKCRPALDPKTKYDSQRMWLRIIVLDRHLCLLLGVPQGCTDHSMASEARLANDCPMGRLERLHCVATSRVLERNASKVSCPDLAAIRAIRAIDLELQNAASTLPSNVLGYAPPRRADLSLQPAQPVASAVSAALLVGGEPIRVFADHVCQYVVLAPYISLRSFNRVAYSCRTIDFLALMAAMALLLAHMDSRRDGAETLLANQYLSDRRMIEQVQENMNEMNRLNSDELSAQSADMLKALFAIDVDKGNRRASVREAGSENPNGMGLEEEGVVWVHVPYFGIIRIVGDATTGTMHRDEATEYKSHVCCT</sequence>
<proteinExistence type="predicted"/>
<dbReference type="EMBL" id="ML741761">
    <property type="protein sequence ID" value="KAE8334090.1"/>
    <property type="molecule type" value="Genomic_DNA"/>
</dbReference>
<evidence type="ECO:0000256" key="2">
    <source>
        <dbReference type="ARBA" id="ARBA00023163"/>
    </source>
</evidence>
<evidence type="ECO:0000256" key="3">
    <source>
        <dbReference type="ARBA" id="ARBA00023242"/>
    </source>
</evidence>
<keyword evidence="1" id="KW-0805">Transcription regulation</keyword>
<organism evidence="4 5">
    <name type="scientific">Aspergillus sergii</name>
    <dbReference type="NCBI Taxonomy" id="1034303"/>
    <lineage>
        <taxon>Eukaryota</taxon>
        <taxon>Fungi</taxon>
        <taxon>Dikarya</taxon>
        <taxon>Ascomycota</taxon>
        <taxon>Pezizomycotina</taxon>
        <taxon>Eurotiomycetes</taxon>
        <taxon>Eurotiomycetidae</taxon>
        <taxon>Eurotiales</taxon>
        <taxon>Aspergillaceae</taxon>
        <taxon>Aspergillus</taxon>
        <taxon>Aspergillus subgen. Circumdati</taxon>
    </lineage>
</organism>
<keyword evidence="5" id="KW-1185">Reference proteome</keyword>